<accession>A0A7J6SJ40</accession>
<sequence>MSENLPLMMNRAGSLSNLRRADYDTRLRGCRLSTILMDRSYLRSIESPEDASVTSIPDVSIDFFLSHSWSANGFWKQVALFLCCSTTSTYIIALIPSSLLAARLLYASFQNRTGLGWTVQPNPAWTANGFDLTVFTFGFVSFLLGLIIIPLFKHRNTIVFLDKCCIPQNDPIAKAYGISRLADYLRVSNKLLILWSPDYLERLWCVYELAVFLRFHKKEDVILVNLNHLELCIAVETGSRLHCMWYLCGDLLSYAMIASVLVDRWALSCSEEWRKFRSEVKRFSVRRAKCSSSEDYDTLKQLITDMYGSEESFAAVVRGIWLGEGEDNNHSTCLLSRTSLRVICAPYIPLLIARISWVITLLFPPQLDGDAVSFVPIYDVGVMREDLPSALEVFMWELRTSIIPILMLCFRAPLMLLAGHKLATSSISERVAKWHLGIIHAIFFGAYIILTRVVCGWQNFYFPLRRGLMNMPMGEAIHWAYSVAAVTVISSVLS</sequence>
<dbReference type="EMBL" id="JABANO010017843">
    <property type="protein sequence ID" value="KAF4732763.1"/>
    <property type="molecule type" value="Genomic_DNA"/>
</dbReference>
<protein>
    <recommendedName>
        <fullName evidence="4">TIR domain-containing protein</fullName>
    </recommendedName>
</protein>
<feature type="non-terminal residue" evidence="2">
    <location>
        <position position="494"/>
    </location>
</feature>
<evidence type="ECO:0000313" key="3">
    <source>
        <dbReference type="Proteomes" id="UP000553632"/>
    </source>
</evidence>
<keyword evidence="1" id="KW-0812">Transmembrane</keyword>
<dbReference type="AlphaFoldDB" id="A0A7J6SJ40"/>
<feature type="transmembrane region" description="Helical" evidence="1">
    <location>
        <begin position="476"/>
        <end position="493"/>
    </location>
</feature>
<dbReference type="InterPro" id="IPR035897">
    <property type="entry name" value="Toll_tir_struct_dom_sf"/>
</dbReference>
<proteinExistence type="predicted"/>
<feature type="transmembrane region" description="Helical" evidence="1">
    <location>
        <begin position="78"/>
        <end position="106"/>
    </location>
</feature>
<organism evidence="2 3">
    <name type="scientific">Perkinsus olseni</name>
    <name type="common">Perkinsus atlanticus</name>
    <dbReference type="NCBI Taxonomy" id="32597"/>
    <lineage>
        <taxon>Eukaryota</taxon>
        <taxon>Sar</taxon>
        <taxon>Alveolata</taxon>
        <taxon>Perkinsozoa</taxon>
        <taxon>Perkinsea</taxon>
        <taxon>Perkinsida</taxon>
        <taxon>Perkinsidae</taxon>
        <taxon>Perkinsus</taxon>
    </lineage>
</organism>
<name>A0A7J6SJ40_PEROL</name>
<feature type="transmembrane region" description="Helical" evidence="1">
    <location>
        <begin position="401"/>
        <end position="419"/>
    </location>
</feature>
<evidence type="ECO:0000313" key="2">
    <source>
        <dbReference type="EMBL" id="KAF4732763.1"/>
    </source>
</evidence>
<keyword evidence="3" id="KW-1185">Reference proteome</keyword>
<dbReference type="SUPFAM" id="SSF52200">
    <property type="entry name" value="Toll/Interleukin receptor TIR domain"/>
    <property type="match status" value="1"/>
</dbReference>
<evidence type="ECO:0000256" key="1">
    <source>
        <dbReference type="SAM" id="Phobius"/>
    </source>
</evidence>
<reference evidence="2 3" key="1">
    <citation type="submission" date="2020-04" db="EMBL/GenBank/DDBJ databases">
        <title>Perkinsus olseni comparative genomics.</title>
        <authorList>
            <person name="Bogema D.R."/>
        </authorList>
    </citation>
    <scope>NUCLEOTIDE SEQUENCE [LARGE SCALE GENOMIC DNA]</scope>
    <source>
        <strain evidence="2 3">ATCC PRA-207</strain>
    </source>
</reference>
<feature type="transmembrane region" description="Helical" evidence="1">
    <location>
        <begin position="344"/>
        <end position="363"/>
    </location>
</feature>
<comment type="caution">
    <text evidence="2">The sequence shown here is derived from an EMBL/GenBank/DDBJ whole genome shotgun (WGS) entry which is preliminary data.</text>
</comment>
<feature type="transmembrane region" description="Helical" evidence="1">
    <location>
        <begin position="431"/>
        <end position="450"/>
    </location>
</feature>
<dbReference type="Gene3D" id="3.40.50.10140">
    <property type="entry name" value="Toll/interleukin-1 receptor homology (TIR) domain"/>
    <property type="match status" value="1"/>
</dbReference>
<evidence type="ECO:0008006" key="4">
    <source>
        <dbReference type="Google" id="ProtNLM"/>
    </source>
</evidence>
<gene>
    <name evidence="2" type="ORF">FOZ63_032933</name>
</gene>
<dbReference type="Proteomes" id="UP000553632">
    <property type="component" value="Unassembled WGS sequence"/>
</dbReference>
<keyword evidence="1" id="KW-1133">Transmembrane helix</keyword>
<feature type="transmembrane region" description="Helical" evidence="1">
    <location>
        <begin position="132"/>
        <end position="152"/>
    </location>
</feature>
<keyword evidence="1" id="KW-0472">Membrane</keyword>
<dbReference type="OMA" id="PWILLAS"/>